<name>A0A8X6J3C4_TRICU</name>
<feature type="coiled-coil region" evidence="1">
    <location>
        <begin position="585"/>
        <end position="641"/>
    </location>
</feature>
<evidence type="ECO:0000259" key="4">
    <source>
        <dbReference type="PROSITE" id="PS50076"/>
    </source>
</evidence>
<proteinExistence type="predicted"/>
<dbReference type="EMBL" id="BMAO01016386">
    <property type="protein sequence ID" value="GFR08168.1"/>
    <property type="molecule type" value="Genomic_DNA"/>
</dbReference>
<keyword evidence="6" id="KW-1185">Reference proteome</keyword>
<evidence type="ECO:0000313" key="5">
    <source>
        <dbReference type="EMBL" id="GFR08168.1"/>
    </source>
</evidence>
<feature type="domain" description="J" evidence="4">
    <location>
        <begin position="949"/>
        <end position="1044"/>
    </location>
</feature>
<evidence type="ECO:0000256" key="1">
    <source>
        <dbReference type="SAM" id="Coils"/>
    </source>
</evidence>
<feature type="coiled-coil region" evidence="1">
    <location>
        <begin position="1270"/>
        <end position="1297"/>
    </location>
</feature>
<feature type="compositionally biased region" description="Polar residues" evidence="2">
    <location>
        <begin position="696"/>
        <end position="707"/>
    </location>
</feature>
<dbReference type="Proteomes" id="UP000887116">
    <property type="component" value="Unassembled WGS sequence"/>
</dbReference>
<evidence type="ECO:0000256" key="2">
    <source>
        <dbReference type="SAM" id="MobiDB-lite"/>
    </source>
</evidence>
<evidence type="ECO:0000256" key="3">
    <source>
        <dbReference type="SAM" id="Phobius"/>
    </source>
</evidence>
<comment type="caution">
    <text evidence="5">The sequence shown here is derived from an EMBL/GenBank/DDBJ whole genome shotgun (WGS) entry which is preliminary data.</text>
</comment>
<feature type="coiled-coil region" evidence="1">
    <location>
        <begin position="1149"/>
        <end position="1184"/>
    </location>
</feature>
<feature type="transmembrane region" description="Helical" evidence="3">
    <location>
        <begin position="557"/>
        <end position="576"/>
    </location>
</feature>
<keyword evidence="3" id="KW-0472">Membrane</keyword>
<feature type="region of interest" description="Disordered" evidence="2">
    <location>
        <begin position="696"/>
        <end position="728"/>
    </location>
</feature>
<keyword evidence="1" id="KW-0175">Coiled coil</keyword>
<organism evidence="5 6">
    <name type="scientific">Trichonephila clavata</name>
    <name type="common">Joro spider</name>
    <name type="synonym">Nephila clavata</name>
    <dbReference type="NCBI Taxonomy" id="2740835"/>
    <lineage>
        <taxon>Eukaryota</taxon>
        <taxon>Metazoa</taxon>
        <taxon>Ecdysozoa</taxon>
        <taxon>Arthropoda</taxon>
        <taxon>Chelicerata</taxon>
        <taxon>Arachnida</taxon>
        <taxon>Araneae</taxon>
        <taxon>Araneomorphae</taxon>
        <taxon>Entelegynae</taxon>
        <taxon>Araneoidea</taxon>
        <taxon>Nephilidae</taxon>
        <taxon>Trichonephila</taxon>
    </lineage>
</organism>
<keyword evidence="3" id="KW-1133">Transmembrane helix</keyword>
<dbReference type="InterPro" id="IPR001623">
    <property type="entry name" value="DnaJ_domain"/>
</dbReference>
<protein>
    <recommendedName>
        <fullName evidence="4">J domain-containing protein</fullName>
    </recommendedName>
</protein>
<accession>A0A8X6J3C4</accession>
<reference evidence="5" key="1">
    <citation type="submission" date="2020-07" db="EMBL/GenBank/DDBJ databases">
        <title>Multicomponent nature underlies the extraordinary mechanical properties of spider dragline silk.</title>
        <authorList>
            <person name="Kono N."/>
            <person name="Nakamura H."/>
            <person name="Mori M."/>
            <person name="Yoshida Y."/>
            <person name="Ohtoshi R."/>
            <person name="Malay A.D."/>
            <person name="Moran D.A.P."/>
            <person name="Tomita M."/>
            <person name="Numata K."/>
            <person name="Arakawa K."/>
        </authorList>
    </citation>
    <scope>NUCLEOTIDE SEQUENCE</scope>
</reference>
<sequence length="1457" mass="170479">MPSFFDKSFKEQVESIIRTGDLKLLQAFIGIRNPIGLLQYYSSFIITKINIMDARLHGEYKVQERCLKQYKNNMIMEDIEEQSRALCISDNTNLHSKLVSDISKDVRKELLTNMLLPITNKGDKSYDSICNTDYMCSSISDQDLISYIRNTEISSLCSMDTKQIIEMYDTFVHKSRNLVKRIIERNSFGSLEQKKEISEELSVLRRRIIEQEGEITKYKNSLGKVKERSFLREWYNELMSVVGKEAQEKKGHILHEGFPKDIRRASIFMEKLRNRFTLEVISRLLKEIVSDRCSKEQFDYLQDIMTDQLVDGCKLDYQYLVEEVNAKLKEEINKCDNKFKEILELIINKIKPDKVMKAEQDVLNDMLLEAVTQGKQDSALLLICNGANINLEKENKDKTKIKVRERLDEEILKKTGFLVIRKLYSDMPSIKASLRLNLDIQIFNQFVVEGSSQYVQIFNEFVVEGSSQSVENFKEFKVEDIFTLAEISDASPDNTVTKKAADSLVECDKGKLIIKEQIMQKQKVLYELQKKFSSKKEEYTKPSWKWAALVPMVVIPWYSLAYAALYVGACLAYTAVDVGRPWNARRNAQNELEIAQEDLDRATKMFEVFLECLQHSVVAGSDIFKERCKEIEAEIANIKKNKGKWVNLSSVLSAFENAQKVSSESASCFNTKSIKFSELAGDIICNRMRYMDELSQPDQPCKSTGQTVVAEGRGNVEEEEREKRKKTEAKNETLVDIITRFQRGELPASALQNMNIESLGSLVLCIQPNGQKKLLALSGWAVLSAISWYAGYSWWPGLLDLYFASRIKEYVRMYNEEVMLSHPRNEGYSGYVESIRGLVDVSEFEMHVTYLHGISSEALKKYKKHLLATTLVNHKETRKRFLGYVEALRSGEIANDEFEVHVSRLREYASIKINKEERYRYSTLFDETKKFFWNVVPSGATSENESINNLYRILSKIDYEKATLGEVLKSLNLLELVGNYNIELVEVIKKMLFQYHPDRNKHEKAKEIFTLINENINNPIFIILDDFEKYTNCSYTSCELDEFLTWRIGKIKEIREEEERNLHHILEDRGKKALAVYNHLLSKIGPEGADFGYSLLDERFNWQRLPCSFKMENYRSEKAGILNEKDKILVEYRELAREYIVLRQNKLLHGEKKKQLEDIEENYRRIKEEEIEDLDNEIENDERGIKEREKCLKEKKERMKSLVEYFVPLYDPMIERYEREISYLKDVCAGKVDFAEKWKVRYEWNQDHIDRCKRKIKQEKLNTFVDERRLRLYQERLTELKEEKEIMENLLVYLSKETEKPVSYKEVPRYYFVKGKDESVSGMVEFGTKLCLVLDYNTDSQKGLAGEYINICHEYKYLKNECKLAKQREDIENLNVQYEDLKNRFKTEEEKYEELQKNKKKVDKKELLVVIKERKEVEAKNETLVDIITRFQRGELPASALQNMNIESLGAGPSWRK</sequence>
<feature type="coiled-coil region" evidence="1">
    <location>
        <begin position="1364"/>
        <end position="1405"/>
    </location>
</feature>
<feature type="transmembrane region" description="Helical" evidence="3">
    <location>
        <begin position="774"/>
        <end position="795"/>
    </location>
</feature>
<gene>
    <name evidence="5" type="primary">COM42_05405</name>
    <name evidence="5" type="ORF">TNCT_309261</name>
</gene>
<evidence type="ECO:0000313" key="6">
    <source>
        <dbReference type="Proteomes" id="UP000887116"/>
    </source>
</evidence>
<keyword evidence="3" id="KW-0812">Transmembrane</keyword>
<dbReference type="OrthoDB" id="8382309at2759"/>
<dbReference type="PROSITE" id="PS50076">
    <property type="entry name" value="DNAJ_2"/>
    <property type="match status" value="1"/>
</dbReference>